<evidence type="ECO:0000259" key="5">
    <source>
        <dbReference type="Pfam" id="PF04542"/>
    </source>
</evidence>
<dbReference type="InterPro" id="IPR007627">
    <property type="entry name" value="RNA_pol_sigma70_r2"/>
</dbReference>
<dbReference type="Pfam" id="PF04542">
    <property type="entry name" value="Sigma70_r2"/>
    <property type="match status" value="1"/>
</dbReference>
<dbReference type="PATRIC" id="fig|1263867.3.peg.2842"/>
<dbReference type="GO" id="GO:0005509">
    <property type="term" value="F:calcium ion binding"/>
    <property type="evidence" value="ECO:0007669"/>
    <property type="project" value="InterPro"/>
</dbReference>
<feature type="region of interest" description="Disordered" evidence="4">
    <location>
        <begin position="165"/>
        <end position="217"/>
    </location>
</feature>
<dbReference type="InterPro" id="IPR039425">
    <property type="entry name" value="RNA_pol_sigma-70-like"/>
</dbReference>
<feature type="domain" description="RNA polymerase sigma-70 region 2" evidence="5">
    <location>
        <begin position="20"/>
        <end position="86"/>
    </location>
</feature>
<dbReference type="SUPFAM" id="SSF88946">
    <property type="entry name" value="Sigma2 domain of RNA polymerase sigma factors"/>
    <property type="match status" value="1"/>
</dbReference>
<dbReference type="InterPro" id="IPR014284">
    <property type="entry name" value="RNA_pol_sigma-70_dom"/>
</dbReference>
<dbReference type="InterPro" id="IPR018247">
    <property type="entry name" value="EF_Hand_1_Ca_BS"/>
</dbReference>
<dbReference type="EMBL" id="ANMO01000119">
    <property type="protein sequence ID" value="EMB16625.1"/>
    <property type="molecule type" value="Genomic_DNA"/>
</dbReference>
<dbReference type="InterPro" id="IPR013325">
    <property type="entry name" value="RNA_pol_sigma_r2"/>
</dbReference>
<proteinExistence type="predicted"/>
<name>M2AHM1_9BACT</name>
<evidence type="ECO:0000256" key="4">
    <source>
        <dbReference type="SAM" id="MobiDB-lite"/>
    </source>
</evidence>
<reference evidence="7" key="1">
    <citation type="submission" date="2012-11" db="EMBL/GenBank/DDBJ databases">
        <title>Permanent draft genomes of Rhodopirellula europaea strain SH398 and 6C.</title>
        <authorList>
            <person name="Richter M."/>
            <person name="Richter-Heitmann T."/>
            <person name="Frank C."/>
            <person name="Harder J."/>
            <person name="Glockner F.O."/>
        </authorList>
    </citation>
    <scope>NUCLEOTIDE SEQUENCE</scope>
    <source>
        <strain evidence="7">6C</strain>
    </source>
</reference>
<evidence type="ECO:0000259" key="6">
    <source>
        <dbReference type="Pfam" id="PF13202"/>
    </source>
</evidence>
<dbReference type="GO" id="GO:0016987">
    <property type="term" value="F:sigma factor activity"/>
    <property type="evidence" value="ECO:0007669"/>
    <property type="project" value="UniProtKB-KW"/>
</dbReference>
<keyword evidence="3" id="KW-0804">Transcription</keyword>
<evidence type="ECO:0000256" key="2">
    <source>
        <dbReference type="ARBA" id="ARBA00023082"/>
    </source>
</evidence>
<feature type="domain" description="EF-hand" evidence="6">
    <location>
        <begin position="250"/>
        <end position="267"/>
    </location>
</feature>
<accession>M2AHM1</accession>
<keyword evidence="2" id="KW-0731">Sigma factor</keyword>
<dbReference type="PANTHER" id="PTHR43133">
    <property type="entry name" value="RNA POLYMERASE ECF-TYPE SIGMA FACTO"/>
    <property type="match status" value="1"/>
</dbReference>
<organism evidence="7 8">
    <name type="scientific">Rhodopirellula europaea 6C</name>
    <dbReference type="NCBI Taxonomy" id="1263867"/>
    <lineage>
        <taxon>Bacteria</taxon>
        <taxon>Pseudomonadati</taxon>
        <taxon>Planctomycetota</taxon>
        <taxon>Planctomycetia</taxon>
        <taxon>Pirellulales</taxon>
        <taxon>Pirellulaceae</taxon>
        <taxon>Rhodopirellula</taxon>
    </lineage>
</organism>
<reference evidence="7" key="2">
    <citation type="journal article" date="2013" name="Mar. Genomics">
        <title>Expression of sulfatases in Rhodopirellula baltica and the diversity of sulfatases in the genus Rhodopirellula.</title>
        <authorList>
            <person name="Wegner C.E."/>
            <person name="Richter-Heitmann T."/>
            <person name="Klindworth A."/>
            <person name="Klockow C."/>
            <person name="Richter M."/>
            <person name="Achstetter T."/>
            <person name="Glockner F.O."/>
            <person name="Harder J."/>
        </authorList>
    </citation>
    <scope>NUCLEOTIDE SEQUENCE [LARGE SCALE GENOMIC DNA]</scope>
    <source>
        <strain evidence="7">6C</strain>
    </source>
</reference>
<evidence type="ECO:0000313" key="7">
    <source>
        <dbReference type="EMBL" id="EMB16625.1"/>
    </source>
</evidence>
<keyword evidence="8" id="KW-1185">Reference proteome</keyword>
<sequence length="273" mass="31053">MHFTERLLTEQKTRLAFEILARENSRMLMVYLRSLFRDEAIIDDLFQESMIVAWQKLDECDLERPFGPWLRGIASRIVMAHYRKQKTIPLEMQESVLSVDDRHFEAINMLAGDTWDDILAALHECVDALPAHQMDVIRGRYFDRHKGPDDKCHYHAAATFQFVTPQETETEHYTPQQRGGGEGRRDAGASKAFAGYDTDDDGQLTQSELSGRGGSRSAMAGFLKGHAKEIDRDNDGIVSKKEAISNAERMFQKIDTSGDGEIQPDELDASRRK</sequence>
<dbReference type="InterPro" id="IPR011992">
    <property type="entry name" value="EF-hand-dom_pair"/>
</dbReference>
<dbReference type="PANTHER" id="PTHR43133:SF51">
    <property type="entry name" value="RNA POLYMERASE SIGMA FACTOR"/>
    <property type="match status" value="1"/>
</dbReference>
<evidence type="ECO:0000256" key="1">
    <source>
        <dbReference type="ARBA" id="ARBA00023015"/>
    </source>
</evidence>
<comment type="caution">
    <text evidence="7">The sequence shown here is derived from an EMBL/GenBank/DDBJ whole genome shotgun (WGS) entry which is preliminary data.</text>
</comment>
<gene>
    <name evidence="7" type="ORF">RE6C_02661</name>
</gene>
<dbReference type="SUPFAM" id="SSF47473">
    <property type="entry name" value="EF-hand"/>
    <property type="match status" value="1"/>
</dbReference>
<dbReference type="Proteomes" id="UP000011529">
    <property type="component" value="Unassembled WGS sequence"/>
</dbReference>
<evidence type="ECO:0000256" key="3">
    <source>
        <dbReference type="ARBA" id="ARBA00023163"/>
    </source>
</evidence>
<dbReference type="Pfam" id="PF13202">
    <property type="entry name" value="EF-hand_5"/>
    <property type="match status" value="1"/>
</dbReference>
<feature type="compositionally biased region" description="Polar residues" evidence="4">
    <location>
        <begin position="165"/>
        <end position="177"/>
    </location>
</feature>
<dbReference type="GO" id="GO:0006352">
    <property type="term" value="P:DNA-templated transcription initiation"/>
    <property type="evidence" value="ECO:0007669"/>
    <property type="project" value="InterPro"/>
</dbReference>
<keyword evidence="1" id="KW-0805">Transcription regulation</keyword>
<dbReference type="PROSITE" id="PS00018">
    <property type="entry name" value="EF_HAND_1"/>
    <property type="match status" value="2"/>
</dbReference>
<feature type="region of interest" description="Disordered" evidence="4">
    <location>
        <begin position="252"/>
        <end position="273"/>
    </location>
</feature>
<dbReference type="InterPro" id="IPR002048">
    <property type="entry name" value="EF_hand_dom"/>
</dbReference>
<dbReference type="Gene3D" id="1.10.238.10">
    <property type="entry name" value="EF-hand"/>
    <property type="match status" value="1"/>
</dbReference>
<dbReference type="RefSeq" id="WP_008657055.1">
    <property type="nucleotide sequence ID" value="NZ_ANMO01000119.1"/>
</dbReference>
<dbReference type="Gene3D" id="1.10.1740.10">
    <property type="match status" value="1"/>
</dbReference>
<dbReference type="NCBIfam" id="TIGR02937">
    <property type="entry name" value="sigma70-ECF"/>
    <property type="match status" value="1"/>
</dbReference>
<evidence type="ECO:0000313" key="8">
    <source>
        <dbReference type="Proteomes" id="UP000011529"/>
    </source>
</evidence>
<protein>
    <submittedName>
        <fullName evidence="7">Protein containing RNA polymerase sigma-70 domain protein</fullName>
    </submittedName>
</protein>
<dbReference type="AlphaFoldDB" id="M2AHM1"/>